<comment type="caution">
    <text evidence="2">The sequence shown here is derived from an EMBL/GenBank/DDBJ whole genome shotgun (WGS) entry which is preliminary data.</text>
</comment>
<dbReference type="Proteomes" id="UP001303046">
    <property type="component" value="Unassembled WGS sequence"/>
</dbReference>
<dbReference type="EMBL" id="JAVFWL010000002">
    <property type="protein sequence ID" value="KAK6732772.1"/>
    <property type="molecule type" value="Genomic_DNA"/>
</dbReference>
<protein>
    <recommendedName>
        <fullName evidence="4">Sulfotransferase domain-containing protein</fullName>
    </recommendedName>
</protein>
<dbReference type="InterPro" id="IPR007669">
    <property type="entry name" value="Chst-1-like"/>
</dbReference>
<accession>A0ABR1C2J3</accession>
<keyword evidence="3" id="KW-1185">Reference proteome</keyword>
<dbReference type="PANTHER" id="PTHR22900:SF11">
    <property type="entry name" value="PROTEIN CBG01579"/>
    <property type="match status" value="1"/>
</dbReference>
<reference evidence="2 3" key="1">
    <citation type="submission" date="2023-08" db="EMBL/GenBank/DDBJ databases">
        <title>A Necator americanus chromosomal reference genome.</title>
        <authorList>
            <person name="Ilik V."/>
            <person name="Petrzelkova K.J."/>
            <person name="Pardy F."/>
            <person name="Fuh T."/>
            <person name="Niatou-Singa F.S."/>
            <person name="Gouil Q."/>
            <person name="Baker L."/>
            <person name="Ritchie M.E."/>
            <person name="Jex A.R."/>
            <person name="Gazzola D."/>
            <person name="Li H."/>
            <person name="Toshio Fujiwara R."/>
            <person name="Zhan B."/>
            <person name="Aroian R.V."/>
            <person name="Pafco B."/>
            <person name="Schwarz E.M."/>
        </authorList>
    </citation>
    <scope>NUCLEOTIDE SEQUENCE [LARGE SCALE GENOMIC DNA]</scope>
    <source>
        <strain evidence="2 3">Aroian</strain>
        <tissue evidence="2">Whole animal</tissue>
    </source>
</reference>
<dbReference type="InterPro" id="IPR005331">
    <property type="entry name" value="Sulfotransferase"/>
</dbReference>
<gene>
    <name evidence="2" type="primary">Necator_chrII.g4668</name>
    <name evidence="2" type="ORF">RB195_016876</name>
</gene>
<feature type="signal peptide" evidence="1">
    <location>
        <begin position="1"/>
        <end position="17"/>
    </location>
</feature>
<keyword evidence="1" id="KW-0732">Signal</keyword>
<evidence type="ECO:0000313" key="3">
    <source>
        <dbReference type="Proteomes" id="UP001303046"/>
    </source>
</evidence>
<evidence type="ECO:0000256" key="1">
    <source>
        <dbReference type="SAM" id="SignalP"/>
    </source>
</evidence>
<dbReference type="PANTHER" id="PTHR22900">
    <property type="entry name" value="PROTEIN CBG14245-RELATED"/>
    <property type="match status" value="1"/>
</dbReference>
<evidence type="ECO:0000313" key="2">
    <source>
        <dbReference type="EMBL" id="KAK6732772.1"/>
    </source>
</evidence>
<proteinExistence type="predicted"/>
<name>A0ABR1C2J3_NECAM</name>
<dbReference type="Pfam" id="PF03567">
    <property type="entry name" value="Sulfotransfer_2"/>
    <property type="match status" value="1"/>
</dbReference>
<feature type="chain" id="PRO_5046773016" description="Sulfotransferase domain-containing protein" evidence="1">
    <location>
        <begin position="18"/>
        <end position="322"/>
    </location>
</feature>
<sequence length="322" mass="38396">MILFFVIFVTFIWQRTPNEVSLPAPPPSTNYEIKYNEFKKHYDDAMDMEQQTPSANSSRLLPPYHNLVEAIMVEPKYNLVSCQIEKVMTTIRDGIFCYLTNNTEFLAHNRSISTEYWTSRFCDNTFLRLGVEEVLEEFGPNLTLFTVVRHPIDRFLSGYVDKCINEKGYFPSEKLCFSCGHDLRCFIEKLYKILWEYYMNNTNVHTIIGRDITYYHIRHFAPQTWYCNFKKFKNDYIIVDYHTGTNGTVRIADEFDKIFEQAHVPDDMRAVIHSEMLKGTTRHSTSHSEKRKRIEEQLLSNEYLMRLLMQIYYYDFVEFGFR</sequence>
<evidence type="ECO:0008006" key="4">
    <source>
        <dbReference type="Google" id="ProtNLM"/>
    </source>
</evidence>
<organism evidence="2 3">
    <name type="scientific">Necator americanus</name>
    <name type="common">Human hookworm</name>
    <dbReference type="NCBI Taxonomy" id="51031"/>
    <lineage>
        <taxon>Eukaryota</taxon>
        <taxon>Metazoa</taxon>
        <taxon>Ecdysozoa</taxon>
        <taxon>Nematoda</taxon>
        <taxon>Chromadorea</taxon>
        <taxon>Rhabditida</taxon>
        <taxon>Rhabditina</taxon>
        <taxon>Rhabditomorpha</taxon>
        <taxon>Strongyloidea</taxon>
        <taxon>Ancylostomatidae</taxon>
        <taxon>Bunostominae</taxon>
        <taxon>Necator</taxon>
    </lineage>
</organism>